<reference evidence="5" key="1">
    <citation type="journal article" date="2014" name="Int. J. Syst. Evol. Microbiol.">
        <title>Complete genome sequence of Corynebacterium casei LMG S-19264T (=DSM 44701T), isolated from a smear-ripened cheese.</title>
        <authorList>
            <consortium name="US DOE Joint Genome Institute (JGI-PGF)"/>
            <person name="Walter F."/>
            <person name="Albersmeier A."/>
            <person name="Kalinowski J."/>
            <person name="Ruckert C."/>
        </authorList>
    </citation>
    <scope>NUCLEOTIDE SEQUENCE</scope>
    <source>
        <strain evidence="5">JCM 4714</strain>
    </source>
</reference>
<dbReference type="AlphaFoldDB" id="A0A918YUD2"/>
<evidence type="ECO:0000313" key="6">
    <source>
        <dbReference type="Proteomes" id="UP000655443"/>
    </source>
</evidence>
<dbReference type="Gene3D" id="2.40.110.10">
    <property type="entry name" value="Butyryl-CoA Dehydrogenase, subunit A, domain 2"/>
    <property type="match status" value="1"/>
</dbReference>
<dbReference type="EMBL" id="BMVG01000065">
    <property type="protein sequence ID" value="GHE15582.1"/>
    <property type="molecule type" value="Genomic_DNA"/>
</dbReference>
<dbReference type="GO" id="GO:0003995">
    <property type="term" value="F:acyl-CoA dehydrogenase activity"/>
    <property type="evidence" value="ECO:0007669"/>
    <property type="project" value="TreeGrafter"/>
</dbReference>
<dbReference type="InterPro" id="IPR046373">
    <property type="entry name" value="Acyl-CoA_Oxase/DH_mid-dom_sf"/>
</dbReference>
<dbReference type="Pfam" id="PF02771">
    <property type="entry name" value="Acyl-CoA_dh_N"/>
    <property type="match status" value="1"/>
</dbReference>
<keyword evidence="3" id="KW-0560">Oxidoreductase</keyword>
<dbReference type="GO" id="GO:0050660">
    <property type="term" value="F:flavin adenine dinucleotide binding"/>
    <property type="evidence" value="ECO:0007669"/>
    <property type="project" value="InterPro"/>
</dbReference>
<dbReference type="InterPro" id="IPR036250">
    <property type="entry name" value="AcylCo_DH-like_C"/>
</dbReference>
<evidence type="ECO:0000256" key="1">
    <source>
        <dbReference type="ARBA" id="ARBA00022630"/>
    </source>
</evidence>
<gene>
    <name evidence="5" type="ORF">GCM10010339_90690</name>
</gene>
<dbReference type="InterPro" id="IPR037069">
    <property type="entry name" value="AcylCoA_DH/ox_N_sf"/>
</dbReference>
<organism evidence="5 6">
    <name type="scientific">Streptomyces alanosinicus</name>
    <dbReference type="NCBI Taxonomy" id="68171"/>
    <lineage>
        <taxon>Bacteria</taxon>
        <taxon>Bacillati</taxon>
        <taxon>Actinomycetota</taxon>
        <taxon>Actinomycetes</taxon>
        <taxon>Kitasatosporales</taxon>
        <taxon>Streptomycetaceae</taxon>
        <taxon>Streptomyces</taxon>
    </lineage>
</organism>
<proteinExistence type="predicted"/>
<keyword evidence="2" id="KW-0274">FAD</keyword>
<dbReference type="InterPro" id="IPR009100">
    <property type="entry name" value="AcylCoA_DH/oxidase_NM_dom_sf"/>
</dbReference>
<evidence type="ECO:0000256" key="3">
    <source>
        <dbReference type="ARBA" id="ARBA00023002"/>
    </source>
</evidence>
<evidence type="ECO:0000259" key="4">
    <source>
        <dbReference type="Pfam" id="PF02771"/>
    </source>
</evidence>
<dbReference type="PANTHER" id="PTHR43884:SF20">
    <property type="entry name" value="ACYL-COA DEHYDROGENASE FADE28"/>
    <property type="match status" value="1"/>
</dbReference>
<dbReference type="SUPFAM" id="SSF56645">
    <property type="entry name" value="Acyl-CoA dehydrogenase NM domain-like"/>
    <property type="match status" value="1"/>
</dbReference>
<comment type="caution">
    <text evidence="5">The sequence shown here is derived from an EMBL/GenBank/DDBJ whole genome shotgun (WGS) entry which is preliminary data.</text>
</comment>
<feature type="domain" description="Acyl-CoA dehydrogenase/oxidase N-terminal" evidence="4">
    <location>
        <begin position="5"/>
        <end position="94"/>
    </location>
</feature>
<dbReference type="Gene3D" id="1.10.540.10">
    <property type="entry name" value="Acyl-CoA dehydrogenase/oxidase, N-terminal domain"/>
    <property type="match status" value="1"/>
</dbReference>
<name>A0A918YUD2_9ACTN</name>
<accession>A0A918YUD2</accession>
<keyword evidence="1" id="KW-0285">Flavoprotein</keyword>
<reference evidence="5" key="2">
    <citation type="submission" date="2020-09" db="EMBL/GenBank/DDBJ databases">
        <authorList>
            <person name="Sun Q."/>
            <person name="Ohkuma M."/>
        </authorList>
    </citation>
    <scope>NUCLEOTIDE SEQUENCE</scope>
    <source>
        <strain evidence="5">JCM 4714</strain>
    </source>
</reference>
<evidence type="ECO:0000256" key="2">
    <source>
        <dbReference type="ARBA" id="ARBA00022827"/>
    </source>
</evidence>
<dbReference type="Proteomes" id="UP000655443">
    <property type="component" value="Unassembled WGS sequence"/>
</dbReference>
<sequence length="378" mass="40106">MRSLDSARDVCERHHPGLLKALDAIPLQEREAADSPVLDLFKAHGGARMLVPRAYGGIGADALEAVRVTRALGAYSPSLAAAATMHNFTVAMLFALADRVVPPTEEQKRLLARVAPEGLLLASGWAEGRTQQDILNPSVTAEPVADGFVLNGAKKPCSLSRSMDLLTASVTLPDAEGRPSLAVLLIPADSEGISVHPFWDSPVLAAAQSEEVRLHDVHVPEHLVIRGTPDDPQRLDDLQEATFVWFELLITSAYVGAASALTELVLERERGTVTDRAALGIQLESAVALTEGTARAVRDGMRGEESVAAALTARFAVQKSLAAVAEQAVELLGGIAFIKAPEVAYLSSALHPLGFHPPGRTSSSPHLVEYFNGGPLQI</sequence>
<dbReference type="PANTHER" id="PTHR43884">
    <property type="entry name" value="ACYL-COA DEHYDROGENASE"/>
    <property type="match status" value="1"/>
</dbReference>
<keyword evidence="6" id="KW-1185">Reference proteome</keyword>
<protein>
    <submittedName>
        <fullName evidence="5">Oxidoreductase</fullName>
    </submittedName>
</protein>
<evidence type="ECO:0000313" key="5">
    <source>
        <dbReference type="EMBL" id="GHE15582.1"/>
    </source>
</evidence>
<dbReference type="SUPFAM" id="SSF47203">
    <property type="entry name" value="Acyl-CoA dehydrogenase C-terminal domain-like"/>
    <property type="match status" value="1"/>
</dbReference>
<dbReference type="RefSeq" id="WP_189959447.1">
    <property type="nucleotide sequence ID" value="NZ_BMVG01000065.1"/>
</dbReference>
<dbReference type="InterPro" id="IPR013786">
    <property type="entry name" value="AcylCoA_DH/ox_N"/>
</dbReference>